<dbReference type="RefSeq" id="WP_241823828.1">
    <property type="nucleotide sequence ID" value="NZ_BBPI01000072.1"/>
</dbReference>
<dbReference type="PROSITE" id="PS50887">
    <property type="entry name" value="GGDEF"/>
    <property type="match status" value="1"/>
</dbReference>
<feature type="transmembrane region" description="Helical" evidence="1">
    <location>
        <begin position="133"/>
        <end position="153"/>
    </location>
</feature>
<dbReference type="PROSITE" id="PS50113">
    <property type="entry name" value="PAC"/>
    <property type="match status" value="1"/>
</dbReference>
<accession>A0A0A1WA01</accession>
<sequence>MSPAPSKTLSFLALMGLVEDNDELLVSLHLGRLKTLCRTWPLAILQNLVAVATIFGLDSLDKPSSQRFEKATAGGLMVAATLVFGFVLWRGVSRQWPFYRLKQWLSVMGLLVALATGPMLLIVANAHHGTSGWVAVLTLACTMWATASMLNAVRGALLGYSFGFAFLAPVTALAWGVSILPVLAAVLPPLLFLILKARTVGQLDYDGARDHALAFGQGQQAVKMIAEFEEHGTGWFWETDRHGRLTYLSDKVARDLAAAGIDSRGKVLTELFQMDPSAPGTERTLSFHMSSRTGFSDYTVCAVTEDGTMSDRWWSISGRPILDGIGRFRGFIGSGSDLTEKRRSEAEITRLALFDSLTGLANRQRMTLSLDKTLKQSIHPWRPNALFLMDLDRFKAVNDTLGHQAGDLLLQQVARRLEDVVGDIGLVGRLGGDEFQILLPGIDARDRLAMLADRIIAALSRPYDIQGNEVTIGCSIGIAIAPYDGEDSQTLIRNADLGLYAAKGDGRGVHRFYAEAMLEGARSRKRMEEDLRIAVAQGQFRLVYQPIVSTRDAMIVGYEALLRWHHPVQGHIPPSQFIPVAEDCGLIEQIGEWVMRTACIEAAGWPQDVRVAVNVSSIQFAKPQLPALVAQALAQSGLAAARLELEITESVFLNDNQESHRQFAALKALGIRLALDDFGTGYSSLGYLRHAPFDKIKIDQSFVRGAGSKGSRNAAIIRAIVTMADTLGMETTAEGVEIQDEIEMIRGLGCSHIQGFVYGKPMEAPDVPQSMREHGGHAEPVGLKSLRRPRVKVLRIAQILSGDATIDVRIRDLSTTGTMIEGLPPAYIVGGAAVGIRIGGDTPVRGYIRWEREGRVGLAFATPLPEDHPWLDKTQDEGDGRLRSA</sequence>
<name>A0A0A1WA01_9SPHN</name>
<dbReference type="PANTHER" id="PTHR44757">
    <property type="entry name" value="DIGUANYLATE CYCLASE DGCP"/>
    <property type="match status" value="1"/>
</dbReference>
<dbReference type="CDD" id="cd01949">
    <property type="entry name" value="GGDEF"/>
    <property type="match status" value="1"/>
</dbReference>
<gene>
    <name evidence="5" type="ORF">SP5_072_00490</name>
</gene>
<dbReference type="Gene3D" id="3.30.450.20">
    <property type="entry name" value="PAS domain"/>
    <property type="match status" value="1"/>
</dbReference>
<dbReference type="InterPro" id="IPR052155">
    <property type="entry name" value="Biofilm_reg_signaling"/>
</dbReference>
<dbReference type="Proteomes" id="UP000032305">
    <property type="component" value="Unassembled WGS sequence"/>
</dbReference>
<proteinExistence type="predicted"/>
<feature type="transmembrane region" description="Helical" evidence="1">
    <location>
        <begin position="44"/>
        <end position="60"/>
    </location>
</feature>
<dbReference type="Gene3D" id="3.30.70.270">
    <property type="match status" value="1"/>
</dbReference>
<dbReference type="SMART" id="SM00052">
    <property type="entry name" value="EAL"/>
    <property type="match status" value="1"/>
</dbReference>
<dbReference type="Pfam" id="PF00563">
    <property type="entry name" value="EAL"/>
    <property type="match status" value="1"/>
</dbReference>
<feature type="domain" description="PAC" evidence="2">
    <location>
        <begin position="296"/>
        <end position="350"/>
    </location>
</feature>
<dbReference type="SMART" id="SM00267">
    <property type="entry name" value="GGDEF"/>
    <property type="match status" value="1"/>
</dbReference>
<dbReference type="PANTHER" id="PTHR44757:SF2">
    <property type="entry name" value="BIOFILM ARCHITECTURE MAINTENANCE PROTEIN MBAA"/>
    <property type="match status" value="1"/>
</dbReference>
<keyword evidence="1" id="KW-1133">Transmembrane helix</keyword>
<evidence type="ECO:0000313" key="5">
    <source>
        <dbReference type="EMBL" id="GAM02067.1"/>
    </source>
</evidence>
<dbReference type="SUPFAM" id="SSF55073">
    <property type="entry name" value="Nucleotide cyclase"/>
    <property type="match status" value="1"/>
</dbReference>
<evidence type="ECO:0000259" key="4">
    <source>
        <dbReference type="PROSITE" id="PS50887"/>
    </source>
</evidence>
<keyword evidence="1" id="KW-0472">Membrane</keyword>
<feature type="transmembrane region" description="Helical" evidence="1">
    <location>
        <begin position="104"/>
        <end position="126"/>
    </location>
</feature>
<evidence type="ECO:0000259" key="3">
    <source>
        <dbReference type="PROSITE" id="PS50883"/>
    </source>
</evidence>
<reference evidence="5 6" key="1">
    <citation type="submission" date="2014-11" db="EMBL/GenBank/DDBJ databases">
        <title>Whole genome shotgun sequence of Sphingomonas parapaucimobilis NBRC 15100.</title>
        <authorList>
            <person name="Katano-Makiyama Y."/>
            <person name="Hosoyama A."/>
            <person name="Hashimoto M."/>
            <person name="Hosoyama Y."/>
            <person name="Noguchi M."/>
            <person name="Numata M."/>
            <person name="Tsuchikane K."/>
            <person name="Hirakata S."/>
            <person name="Uohara A."/>
            <person name="Shimodaira J."/>
            <person name="Ohji S."/>
            <person name="Ichikawa N."/>
            <person name="Kimura A."/>
            <person name="Yamazoe A."/>
            <person name="Fujita N."/>
        </authorList>
    </citation>
    <scope>NUCLEOTIDE SEQUENCE [LARGE SCALE GENOMIC DNA]</scope>
    <source>
        <strain evidence="5 6">NBRC 15100</strain>
    </source>
</reference>
<dbReference type="SUPFAM" id="SSF141868">
    <property type="entry name" value="EAL domain-like"/>
    <property type="match status" value="1"/>
</dbReference>
<dbReference type="Pfam" id="PF00990">
    <property type="entry name" value="GGDEF"/>
    <property type="match status" value="1"/>
</dbReference>
<dbReference type="NCBIfam" id="TIGR00254">
    <property type="entry name" value="GGDEF"/>
    <property type="match status" value="1"/>
</dbReference>
<feature type="domain" description="GGDEF" evidence="4">
    <location>
        <begin position="382"/>
        <end position="515"/>
    </location>
</feature>
<dbReference type="InterPro" id="IPR000160">
    <property type="entry name" value="GGDEF_dom"/>
</dbReference>
<dbReference type="Gene3D" id="3.20.20.450">
    <property type="entry name" value="EAL domain"/>
    <property type="match status" value="1"/>
</dbReference>
<dbReference type="InterPro" id="IPR000700">
    <property type="entry name" value="PAS-assoc_C"/>
</dbReference>
<protein>
    <submittedName>
        <fullName evidence="5">Putative signaling protein</fullName>
    </submittedName>
</protein>
<dbReference type="SUPFAM" id="SSF55785">
    <property type="entry name" value="PYP-like sensor domain (PAS domain)"/>
    <property type="match status" value="1"/>
</dbReference>
<dbReference type="InterPro" id="IPR029787">
    <property type="entry name" value="Nucleotide_cyclase"/>
</dbReference>
<keyword evidence="1" id="KW-0812">Transmembrane</keyword>
<dbReference type="PROSITE" id="PS50883">
    <property type="entry name" value="EAL"/>
    <property type="match status" value="1"/>
</dbReference>
<dbReference type="InterPro" id="IPR035965">
    <property type="entry name" value="PAS-like_dom_sf"/>
</dbReference>
<dbReference type="CDD" id="cd01948">
    <property type="entry name" value="EAL"/>
    <property type="match status" value="1"/>
</dbReference>
<evidence type="ECO:0000256" key="1">
    <source>
        <dbReference type="SAM" id="Phobius"/>
    </source>
</evidence>
<dbReference type="InterPro" id="IPR043128">
    <property type="entry name" value="Rev_trsase/Diguanyl_cyclase"/>
</dbReference>
<organism evidence="5 6">
    <name type="scientific">Sphingomonas parapaucimobilis NBRC 15100</name>
    <dbReference type="NCBI Taxonomy" id="1219049"/>
    <lineage>
        <taxon>Bacteria</taxon>
        <taxon>Pseudomonadati</taxon>
        <taxon>Pseudomonadota</taxon>
        <taxon>Alphaproteobacteria</taxon>
        <taxon>Sphingomonadales</taxon>
        <taxon>Sphingomonadaceae</taxon>
        <taxon>Sphingomonas</taxon>
    </lineage>
</organism>
<dbReference type="EMBL" id="BBPI01000072">
    <property type="protein sequence ID" value="GAM02067.1"/>
    <property type="molecule type" value="Genomic_DNA"/>
</dbReference>
<dbReference type="InterPro" id="IPR035919">
    <property type="entry name" value="EAL_sf"/>
</dbReference>
<keyword evidence="6" id="KW-1185">Reference proteome</keyword>
<dbReference type="SUPFAM" id="SSF141371">
    <property type="entry name" value="PilZ domain-like"/>
    <property type="match status" value="1"/>
</dbReference>
<dbReference type="InterPro" id="IPR001633">
    <property type="entry name" value="EAL_dom"/>
</dbReference>
<evidence type="ECO:0000313" key="6">
    <source>
        <dbReference type="Proteomes" id="UP000032305"/>
    </source>
</evidence>
<evidence type="ECO:0000259" key="2">
    <source>
        <dbReference type="PROSITE" id="PS50113"/>
    </source>
</evidence>
<dbReference type="AlphaFoldDB" id="A0A0A1WA01"/>
<dbReference type="eggNOG" id="COG5001">
    <property type="taxonomic scope" value="Bacteria"/>
</dbReference>
<feature type="domain" description="EAL" evidence="3">
    <location>
        <begin position="524"/>
        <end position="775"/>
    </location>
</feature>
<comment type="caution">
    <text evidence="5">The sequence shown here is derived from an EMBL/GenBank/DDBJ whole genome shotgun (WGS) entry which is preliminary data.</text>
</comment>
<feature type="transmembrane region" description="Helical" evidence="1">
    <location>
        <begin position="72"/>
        <end position="92"/>
    </location>
</feature>